<feature type="transmembrane region" description="Helical" evidence="3">
    <location>
        <begin position="93"/>
        <end position="111"/>
    </location>
</feature>
<keyword evidence="3" id="KW-0472">Membrane</keyword>
<dbReference type="InterPro" id="IPR029787">
    <property type="entry name" value="Nucleotide_cyclase"/>
</dbReference>
<dbReference type="GO" id="GO:0043709">
    <property type="term" value="P:cell adhesion involved in single-species biofilm formation"/>
    <property type="evidence" value="ECO:0007669"/>
    <property type="project" value="TreeGrafter"/>
</dbReference>
<feature type="transmembrane region" description="Helical" evidence="3">
    <location>
        <begin position="141"/>
        <end position="162"/>
    </location>
</feature>
<evidence type="ECO:0000256" key="2">
    <source>
        <dbReference type="ARBA" id="ARBA00034247"/>
    </source>
</evidence>
<feature type="transmembrane region" description="Helical" evidence="3">
    <location>
        <begin position="29"/>
        <end position="51"/>
    </location>
</feature>
<dbReference type="Proteomes" id="UP000540787">
    <property type="component" value="Unassembled WGS sequence"/>
</dbReference>
<evidence type="ECO:0000313" key="5">
    <source>
        <dbReference type="EMBL" id="MBB6134475.1"/>
    </source>
</evidence>
<reference evidence="5 6" key="1">
    <citation type="submission" date="2020-08" db="EMBL/GenBank/DDBJ databases">
        <title>The Agave Microbiome: Exploring the role of microbial communities in plant adaptations to desert environments.</title>
        <authorList>
            <person name="Partida-Martinez L.P."/>
        </authorList>
    </citation>
    <scope>NUCLEOTIDE SEQUENCE [LARGE SCALE GENOMIC DNA]</scope>
    <source>
        <strain evidence="5 6">AT3.2</strain>
    </source>
</reference>
<organism evidence="5 6">
    <name type="scientific">Massilia aurea</name>
    <dbReference type="NCBI Taxonomy" id="373040"/>
    <lineage>
        <taxon>Bacteria</taxon>
        <taxon>Pseudomonadati</taxon>
        <taxon>Pseudomonadota</taxon>
        <taxon>Betaproteobacteria</taxon>
        <taxon>Burkholderiales</taxon>
        <taxon>Oxalobacteraceae</taxon>
        <taxon>Telluria group</taxon>
        <taxon>Massilia</taxon>
    </lineage>
</organism>
<dbReference type="EMBL" id="JACHBX010000002">
    <property type="protein sequence ID" value="MBB6134475.1"/>
    <property type="molecule type" value="Genomic_DNA"/>
</dbReference>
<dbReference type="InterPro" id="IPR043128">
    <property type="entry name" value="Rev_trsase/Diguanyl_cyclase"/>
</dbReference>
<dbReference type="SMART" id="SM00267">
    <property type="entry name" value="GGDEF"/>
    <property type="match status" value="1"/>
</dbReference>
<keyword evidence="3" id="KW-1133">Transmembrane helix</keyword>
<feature type="transmembrane region" description="Helical" evidence="3">
    <location>
        <begin position="168"/>
        <end position="186"/>
    </location>
</feature>
<evidence type="ECO:0000313" key="6">
    <source>
        <dbReference type="Proteomes" id="UP000540787"/>
    </source>
</evidence>
<dbReference type="GO" id="GO:0005886">
    <property type="term" value="C:plasma membrane"/>
    <property type="evidence" value="ECO:0007669"/>
    <property type="project" value="TreeGrafter"/>
</dbReference>
<dbReference type="FunFam" id="3.30.70.270:FF:000001">
    <property type="entry name" value="Diguanylate cyclase domain protein"/>
    <property type="match status" value="1"/>
</dbReference>
<name>A0A7W9X0Z2_9BURK</name>
<dbReference type="InterPro" id="IPR000160">
    <property type="entry name" value="GGDEF_dom"/>
</dbReference>
<gene>
    <name evidence="5" type="ORF">HD842_002617</name>
</gene>
<dbReference type="GO" id="GO:1902201">
    <property type="term" value="P:negative regulation of bacterial-type flagellum-dependent cell motility"/>
    <property type="evidence" value="ECO:0007669"/>
    <property type="project" value="TreeGrafter"/>
</dbReference>
<dbReference type="SUPFAM" id="SSF55073">
    <property type="entry name" value="Nucleotide cyclase"/>
    <property type="match status" value="1"/>
</dbReference>
<dbReference type="PROSITE" id="PS50887">
    <property type="entry name" value="GGDEF"/>
    <property type="match status" value="1"/>
</dbReference>
<evidence type="ECO:0000256" key="3">
    <source>
        <dbReference type="SAM" id="Phobius"/>
    </source>
</evidence>
<dbReference type="InterPro" id="IPR050469">
    <property type="entry name" value="Diguanylate_Cyclase"/>
</dbReference>
<dbReference type="RefSeq" id="WP_183555046.1">
    <property type="nucleotide sequence ID" value="NZ_JACHBX010000002.1"/>
</dbReference>
<comment type="catalytic activity">
    <reaction evidence="2">
        <text>2 GTP = 3',3'-c-di-GMP + 2 diphosphate</text>
        <dbReference type="Rhea" id="RHEA:24898"/>
        <dbReference type="ChEBI" id="CHEBI:33019"/>
        <dbReference type="ChEBI" id="CHEBI:37565"/>
        <dbReference type="ChEBI" id="CHEBI:58805"/>
        <dbReference type="EC" id="2.7.7.65"/>
    </reaction>
</comment>
<dbReference type="PANTHER" id="PTHR45138">
    <property type="entry name" value="REGULATORY COMPONENTS OF SENSORY TRANSDUCTION SYSTEM"/>
    <property type="match status" value="1"/>
</dbReference>
<dbReference type="CDD" id="cd01949">
    <property type="entry name" value="GGDEF"/>
    <property type="match status" value="1"/>
</dbReference>
<dbReference type="AlphaFoldDB" id="A0A7W9X0Z2"/>
<feature type="transmembrane region" description="Helical" evidence="3">
    <location>
        <begin position="117"/>
        <end position="134"/>
    </location>
</feature>
<keyword evidence="6" id="KW-1185">Reference proteome</keyword>
<comment type="caution">
    <text evidence="5">The sequence shown here is derived from an EMBL/GenBank/DDBJ whole genome shotgun (WGS) entry which is preliminary data.</text>
</comment>
<evidence type="ECO:0000256" key="1">
    <source>
        <dbReference type="ARBA" id="ARBA00012528"/>
    </source>
</evidence>
<evidence type="ECO:0000259" key="4">
    <source>
        <dbReference type="PROSITE" id="PS50887"/>
    </source>
</evidence>
<proteinExistence type="predicted"/>
<keyword evidence="3" id="KW-0812">Transmembrane</keyword>
<dbReference type="Pfam" id="PF00990">
    <property type="entry name" value="GGDEF"/>
    <property type="match status" value="1"/>
</dbReference>
<dbReference type="EC" id="2.7.7.65" evidence="1"/>
<protein>
    <recommendedName>
        <fullName evidence="1">diguanylate cyclase</fullName>
        <ecNumber evidence="1">2.7.7.65</ecNumber>
    </recommendedName>
</protein>
<feature type="domain" description="GGDEF" evidence="4">
    <location>
        <begin position="238"/>
        <end position="378"/>
    </location>
</feature>
<sequence length="379" mass="42005">MHIHYLTGEFARSASETAFLSSQIDRTRAMLGFTLVFCVAFFLSFFVTDIAVLGLDAAVRDTLPARLLVAAVAGTWAWLAYRRPLSIRAMRLAASLSEGIALCCFMVVALARPHEVHWHAMSMLIMLVVIYLYIPNRLVYSTALGTGASLVFLALVAFVLPPRPVSDLVTMGMLLVLINTFGILAARRYNWVAREQFRLQVTLKQLAQRDQLTCCYNRHYLHDHLLEHELQSARQRQHPVSVILCDIDHFKRINDTFGHHEGDAVIRTFAGLLHKMVRSGVDAVVRYGGEEFLLVLPGIDLAQGTSLAESLRAAFAANRVAPDADGPGLQTTASFGLATYDFARDDGRVTLPDLILAADKLLYAAKHNGRNRVEAIAMN</sequence>
<dbReference type="PANTHER" id="PTHR45138:SF9">
    <property type="entry name" value="DIGUANYLATE CYCLASE DGCM-RELATED"/>
    <property type="match status" value="1"/>
</dbReference>
<dbReference type="Gene3D" id="3.30.70.270">
    <property type="match status" value="1"/>
</dbReference>
<feature type="transmembrane region" description="Helical" evidence="3">
    <location>
        <begin position="63"/>
        <end position="81"/>
    </location>
</feature>
<dbReference type="GO" id="GO:0052621">
    <property type="term" value="F:diguanylate cyclase activity"/>
    <property type="evidence" value="ECO:0007669"/>
    <property type="project" value="UniProtKB-EC"/>
</dbReference>
<accession>A0A7W9X0Z2</accession>
<dbReference type="NCBIfam" id="TIGR00254">
    <property type="entry name" value="GGDEF"/>
    <property type="match status" value="1"/>
</dbReference>